<dbReference type="VEuPathDB" id="VectorBase:ACUA019009"/>
<name>A0A182MID9_9DIPT</name>
<reference evidence="2" key="2">
    <citation type="submission" date="2020-05" db="UniProtKB">
        <authorList>
            <consortium name="EnsemblMetazoa"/>
        </authorList>
    </citation>
    <scope>IDENTIFICATION</scope>
    <source>
        <strain evidence="2">A-37</strain>
    </source>
</reference>
<feature type="compositionally biased region" description="Polar residues" evidence="1">
    <location>
        <begin position="15"/>
        <end position="52"/>
    </location>
</feature>
<dbReference type="EMBL" id="AXCM01002231">
    <property type="status" value="NOT_ANNOTATED_CDS"/>
    <property type="molecule type" value="Genomic_DNA"/>
</dbReference>
<sequence>MAKGAKRKTKWVSLSLANANTKPSNAAGSDSEQTSHSQQQNYGEETKTVVNSNASKRMGAACSTAKQHQPKPCQASGELQLFELECARGGLTSFVSVPVPYRV</sequence>
<evidence type="ECO:0000313" key="3">
    <source>
        <dbReference type="Proteomes" id="UP000075883"/>
    </source>
</evidence>
<protein>
    <submittedName>
        <fullName evidence="2">Uncharacterized protein</fullName>
    </submittedName>
</protein>
<reference evidence="3" key="1">
    <citation type="submission" date="2013-09" db="EMBL/GenBank/DDBJ databases">
        <title>The Genome Sequence of Anopheles culicifacies species A.</title>
        <authorList>
            <consortium name="The Broad Institute Genomics Platform"/>
            <person name="Neafsey D.E."/>
            <person name="Besansky N."/>
            <person name="Howell P."/>
            <person name="Walton C."/>
            <person name="Young S.K."/>
            <person name="Zeng Q."/>
            <person name="Gargeya S."/>
            <person name="Fitzgerald M."/>
            <person name="Haas B."/>
            <person name="Abouelleil A."/>
            <person name="Allen A.W."/>
            <person name="Alvarado L."/>
            <person name="Arachchi H.M."/>
            <person name="Berlin A.M."/>
            <person name="Chapman S.B."/>
            <person name="Gainer-Dewar J."/>
            <person name="Goldberg J."/>
            <person name="Griggs A."/>
            <person name="Gujja S."/>
            <person name="Hansen M."/>
            <person name="Howarth C."/>
            <person name="Imamovic A."/>
            <person name="Ireland A."/>
            <person name="Larimer J."/>
            <person name="McCowan C."/>
            <person name="Murphy C."/>
            <person name="Pearson M."/>
            <person name="Poon T.W."/>
            <person name="Priest M."/>
            <person name="Roberts A."/>
            <person name="Saif S."/>
            <person name="Shea T."/>
            <person name="Sisk P."/>
            <person name="Sykes S."/>
            <person name="Wortman J."/>
            <person name="Nusbaum C."/>
            <person name="Birren B."/>
        </authorList>
    </citation>
    <scope>NUCLEOTIDE SEQUENCE [LARGE SCALE GENOMIC DNA]</scope>
    <source>
        <strain evidence="3">A-37</strain>
    </source>
</reference>
<keyword evidence="3" id="KW-1185">Reference proteome</keyword>
<dbReference type="AlphaFoldDB" id="A0A182MID9"/>
<organism evidence="2 3">
    <name type="scientific">Anopheles culicifacies</name>
    <dbReference type="NCBI Taxonomy" id="139723"/>
    <lineage>
        <taxon>Eukaryota</taxon>
        <taxon>Metazoa</taxon>
        <taxon>Ecdysozoa</taxon>
        <taxon>Arthropoda</taxon>
        <taxon>Hexapoda</taxon>
        <taxon>Insecta</taxon>
        <taxon>Pterygota</taxon>
        <taxon>Neoptera</taxon>
        <taxon>Endopterygota</taxon>
        <taxon>Diptera</taxon>
        <taxon>Nematocera</taxon>
        <taxon>Culicoidea</taxon>
        <taxon>Culicidae</taxon>
        <taxon>Anophelinae</taxon>
        <taxon>Anopheles</taxon>
        <taxon>culicifacies species complex</taxon>
    </lineage>
</organism>
<dbReference type="Proteomes" id="UP000075883">
    <property type="component" value="Unassembled WGS sequence"/>
</dbReference>
<feature type="region of interest" description="Disordered" evidence="1">
    <location>
        <begin position="1"/>
        <end position="52"/>
    </location>
</feature>
<evidence type="ECO:0000256" key="1">
    <source>
        <dbReference type="SAM" id="MobiDB-lite"/>
    </source>
</evidence>
<proteinExistence type="predicted"/>
<evidence type="ECO:0000313" key="2">
    <source>
        <dbReference type="EnsemblMetazoa" id="ACUA019009-PA"/>
    </source>
</evidence>
<dbReference type="EnsemblMetazoa" id="ACUA019009-RA">
    <property type="protein sequence ID" value="ACUA019009-PA"/>
    <property type="gene ID" value="ACUA019009"/>
</dbReference>
<accession>A0A182MID9</accession>
<feature type="compositionally biased region" description="Basic residues" evidence="1">
    <location>
        <begin position="1"/>
        <end position="10"/>
    </location>
</feature>